<feature type="region of interest" description="Disordered" evidence="1">
    <location>
        <begin position="1"/>
        <end position="42"/>
    </location>
</feature>
<feature type="region of interest" description="Disordered" evidence="1">
    <location>
        <begin position="87"/>
        <end position="141"/>
    </location>
</feature>
<dbReference type="Proteomes" id="UP000759131">
    <property type="component" value="Unassembled WGS sequence"/>
</dbReference>
<feature type="compositionally biased region" description="Polar residues" evidence="1">
    <location>
        <begin position="88"/>
        <end position="100"/>
    </location>
</feature>
<name>A0A7R9QGS9_9ACAR</name>
<feature type="compositionally biased region" description="Low complexity" evidence="1">
    <location>
        <begin position="19"/>
        <end position="42"/>
    </location>
</feature>
<feature type="compositionally biased region" description="Polar residues" evidence="1">
    <location>
        <begin position="113"/>
        <end position="129"/>
    </location>
</feature>
<gene>
    <name evidence="2" type="ORF">OSB1V03_LOCUS20321</name>
</gene>
<evidence type="ECO:0000256" key="1">
    <source>
        <dbReference type="SAM" id="MobiDB-lite"/>
    </source>
</evidence>
<keyword evidence="3" id="KW-1185">Reference proteome</keyword>
<dbReference type="AlphaFoldDB" id="A0A7R9QGS9"/>
<protein>
    <submittedName>
        <fullName evidence="2">Uncharacterized protein</fullName>
    </submittedName>
</protein>
<reference evidence="2" key="1">
    <citation type="submission" date="2020-11" db="EMBL/GenBank/DDBJ databases">
        <authorList>
            <person name="Tran Van P."/>
        </authorList>
    </citation>
    <scope>NUCLEOTIDE SEQUENCE</scope>
</reference>
<dbReference type="EMBL" id="CAJPIZ010033040">
    <property type="protein sequence ID" value="CAG2120374.1"/>
    <property type="molecule type" value="Genomic_DNA"/>
</dbReference>
<feature type="non-terminal residue" evidence="2">
    <location>
        <position position="171"/>
    </location>
</feature>
<evidence type="ECO:0000313" key="3">
    <source>
        <dbReference type="Proteomes" id="UP000759131"/>
    </source>
</evidence>
<sequence length="171" mass="18547">MKSLRASGSDEHMKSVSNTSRSQHQTHRQTSTSTTASTIASTANPKDVSITIANQTLVMNSTPTNGNTNATKKHSLGFRHRFSLRRLFNQSTIGRTVNQTRHNRPPKEKHSSDSSGSATDTKGVTNSRSVSHHRPTCSTIDVESYSLSSGRSEYFNATVPSFVDNSSCSSG</sequence>
<accession>A0A7R9QGS9</accession>
<organism evidence="2">
    <name type="scientific">Medioppia subpectinata</name>
    <dbReference type="NCBI Taxonomy" id="1979941"/>
    <lineage>
        <taxon>Eukaryota</taxon>
        <taxon>Metazoa</taxon>
        <taxon>Ecdysozoa</taxon>
        <taxon>Arthropoda</taxon>
        <taxon>Chelicerata</taxon>
        <taxon>Arachnida</taxon>
        <taxon>Acari</taxon>
        <taxon>Acariformes</taxon>
        <taxon>Sarcoptiformes</taxon>
        <taxon>Oribatida</taxon>
        <taxon>Brachypylina</taxon>
        <taxon>Oppioidea</taxon>
        <taxon>Oppiidae</taxon>
        <taxon>Medioppia</taxon>
    </lineage>
</organism>
<dbReference type="EMBL" id="OC887615">
    <property type="protein sequence ID" value="CAD7645040.1"/>
    <property type="molecule type" value="Genomic_DNA"/>
</dbReference>
<proteinExistence type="predicted"/>
<evidence type="ECO:0000313" key="2">
    <source>
        <dbReference type="EMBL" id="CAD7645040.1"/>
    </source>
</evidence>